<comment type="caution">
    <text evidence="2">The sequence shown here is derived from an EMBL/GenBank/DDBJ whole genome shotgun (WGS) entry which is preliminary data.</text>
</comment>
<evidence type="ECO:0000313" key="3">
    <source>
        <dbReference type="Proteomes" id="UP000310158"/>
    </source>
</evidence>
<dbReference type="GO" id="GO:0016491">
    <property type="term" value="F:oxidoreductase activity"/>
    <property type="evidence" value="ECO:0007669"/>
    <property type="project" value="InterPro"/>
</dbReference>
<accession>A0A4S4M058</accession>
<dbReference type="GO" id="GO:0006629">
    <property type="term" value="P:lipid metabolic process"/>
    <property type="evidence" value="ECO:0007669"/>
    <property type="project" value="InterPro"/>
</dbReference>
<dbReference type="Proteomes" id="UP000310158">
    <property type="component" value="Unassembled WGS sequence"/>
</dbReference>
<evidence type="ECO:0000313" key="2">
    <source>
        <dbReference type="EMBL" id="THH18389.1"/>
    </source>
</evidence>
<protein>
    <recommendedName>
        <fullName evidence="1">Fatty acid desaturase domain-containing protein</fullName>
    </recommendedName>
</protein>
<dbReference type="InterPro" id="IPR005804">
    <property type="entry name" value="FA_desaturase_dom"/>
</dbReference>
<dbReference type="PANTHER" id="PTHR32100">
    <property type="entry name" value="OMEGA-6 FATTY ACID DESATURASE, CHLOROPLASTIC"/>
    <property type="match status" value="1"/>
</dbReference>
<dbReference type="InterPro" id="IPR012171">
    <property type="entry name" value="Fatty_acid_desaturase"/>
</dbReference>
<dbReference type="Pfam" id="PF00487">
    <property type="entry name" value="FA_desaturase"/>
    <property type="match status" value="1"/>
</dbReference>
<proteinExistence type="predicted"/>
<organism evidence="2 3">
    <name type="scientific">Bondarzewia mesenterica</name>
    <dbReference type="NCBI Taxonomy" id="1095465"/>
    <lineage>
        <taxon>Eukaryota</taxon>
        <taxon>Fungi</taxon>
        <taxon>Dikarya</taxon>
        <taxon>Basidiomycota</taxon>
        <taxon>Agaricomycotina</taxon>
        <taxon>Agaricomycetes</taxon>
        <taxon>Russulales</taxon>
        <taxon>Bondarzewiaceae</taxon>
        <taxon>Bondarzewia</taxon>
    </lineage>
</organism>
<feature type="domain" description="Fatty acid desaturase" evidence="1">
    <location>
        <begin position="98"/>
        <end position="329"/>
    </location>
</feature>
<evidence type="ECO:0000259" key="1">
    <source>
        <dbReference type="Pfam" id="PF00487"/>
    </source>
</evidence>
<reference evidence="2 3" key="1">
    <citation type="submission" date="2019-02" db="EMBL/GenBank/DDBJ databases">
        <title>Genome sequencing of the rare red list fungi Bondarzewia mesenterica.</title>
        <authorList>
            <person name="Buettner E."/>
            <person name="Kellner H."/>
        </authorList>
    </citation>
    <scope>NUCLEOTIDE SEQUENCE [LARGE SCALE GENOMIC DNA]</scope>
    <source>
        <strain evidence="2 3">DSM 108281</strain>
    </source>
</reference>
<dbReference type="EMBL" id="SGPL01000077">
    <property type="protein sequence ID" value="THH18389.1"/>
    <property type="molecule type" value="Genomic_DNA"/>
</dbReference>
<keyword evidence="3" id="KW-1185">Reference proteome</keyword>
<dbReference type="AlphaFoldDB" id="A0A4S4M058"/>
<name>A0A4S4M058_9AGAM</name>
<sequence length="393" mass="45601">MGKPNFDQCTQTRKQTYSEVDTPTFTPLSWSMKEIRKVIPPHLFVRHASKGLSFLARDIYLAFIFFVSTYQLSYHLDTIALSNSSVFIVKPLARIGLWCTYWVLQGFVLTGVWVIGHECGHGAFSAHTWLCDTFGFLLHTLLLTPYFSWKISHHRHHMNHASMENDEPYIPKTRSELAIPVDDEHGMDYEEYFSDTPMYTLFMLVRQQLFAFPAYLLFNVSSQRRYPKLTNHFNRKNDDPRSLGGTADLQWQLSANCVLFTREQRSAVLISDLGISVMVYALKQACEAWGIHAAIKYYGIPWLFVNHWFVMITYLQHTGPMLPHYRNGQWNFQRGAAATMDREFLGFIGRCRSITEPVFKALWSIYNTCQFVEDEGDVVFYQDKQGRASCRAL</sequence>
<dbReference type="OrthoDB" id="1461976at2759"/>
<gene>
    <name evidence="2" type="ORF">EW146_g2584</name>
</gene>